<reference evidence="1 2" key="1">
    <citation type="submission" date="2023-03" db="EMBL/GenBank/DDBJ databases">
        <title>Speciation in Pyrococcus: adaptation to high temperature as a mechanism.</title>
        <authorList>
            <person name="Gu J."/>
        </authorList>
    </citation>
    <scope>NUCLEOTIDE SEQUENCE [LARGE SCALE GENOMIC DNA]</scope>
    <source>
        <strain evidence="1 2">LMOA34</strain>
    </source>
</reference>
<keyword evidence="2" id="KW-1185">Reference proteome</keyword>
<dbReference type="Proteomes" id="UP001571980">
    <property type="component" value="Unassembled WGS sequence"/>
</dbReference>
<evidence type="ECO:0000313" key="1">
    <source>
        <dbReference type="EMBL" id="MFA4805175.1"/>
    </source>
</evidence>
<comment type="caution">
    <text evidence="1">The sequence shown here is derived from an EMBL/GenBank/DDBJ whole genome shotgun (WGS) entry which is preliminary data.</text>
</comment>
<proteinExistence type="predicted"/>
<gene>
    <name evidence="1" type="ORF">P8X34_10605</name>
</gene>
<name>A0ABV4T5R5_9EURY</name>
<organism evidence="1 2">
    <name type="scientific">Pyrococcus kukulkanii</name>
    <dbReference type="NCBI Taxonomy" id="1609559"/>
    <lineage>
        <taxon>Archaea</taxon>
        <taxon>Methanobacteriati</taxon>
        <taxon>Methanobacteriota</taxon>
        <taxon>Thermococci</taxon>
        <taxon>Thermococcales</taxon>
        <taxon>Thermococcaceae</taxon>
        <taxon>Pyrococcus</taxon>
    </lineage>
</organism>
<accession>A0ABV4T5R5</accession>
<protein>
    <submittedName>
        <fullName evidence="1">Uncharacterized protein</fullName>
    </submittedName>
</protein>
<dbReference type="RefSeq" id="WP_372824576.1">
    <property type="nucleotide sequence ID" value="NZ_JARRIG010000007.1"/>
</dbReference>
<sequence length="104" mass="12049">MIRVFVYDAGRDECVEVERPLVDLAIARMDVLKSGRYSFSVQSISKLAYVILRTMYVGVKRKEFKNISESEEIFDVEQRCLRGTFPKRSGGIKWRDKVVLVVEV</sequence>
<dbReference type="EMBL" id="JARRIG010000007">
    <property type="protein sequence ID" value="MFA4805175.1"/>
    <property type="molecule type" value="Genomic_DNA"/>
</dbReference>
<evidence type="ECO:0000313" key="2">
    <source>
        <dbReference type="Proteomes" id="UP001571980"/>
    </source>
</evidence>